<dbReference type="RefSeq" id="WP_345521210.1">
    <property type="nucleotide sequence ID" value="NZ_BAABKM010000002.1"/>
</dbReference>
<reference evidence="3" key="1">
    <citation type="journal article" date="2019" name="Int. J. Syst. Evol. Microbiol.">
        <title>The Global Catalogue of Microorganisms (GCM) 10K type strain sequencing project: providing services to taxonomists for standard genome sequencing and annotation.</title>
        <authorList>
            <consortium name="The Broad Institute Genomics Platform"/>
            <consortium name="The Broad Institute Genome Sequencing Center for Infectious Disease"/>
            <person name="Wu L."/>
            <person name="Ma J."/>
        </authorList>
    </citation>
    <scope>NUCLEOTIDE SEQUENCE [LARGE SCALE GENOMIC DNA]</scope>
    <source>
        <strain evidence="3">JCM 18531</strain>
    </source>
</reference>
<evidence type="ECO:0000256" key="1">
    <source>
        <dbReference type="SAM" id="Phobius"/>
    </source>
</evidence>
<evidence type="ECO:0000313" key="2">
    <source>
        <dbReference type="EMBL" id="GAA4703414.1"/>
    </source>
</evidence>
<accession>A0ABP8XBE3</accession>
<feature type="transmembrane region" description="Helical" evidence="1">
    <location>
        <begin position="21"/>
        <end position="45"/>
    </location>
</feature>
<keyword evidence="3" id="KW-1185">Reference proteome</keyword>
<sequence length="460" mass="47393">MKLLPPPPSRRRDQAGATSAEYIGISVVVVAIIGVLLGLAAPVLAGSGGVVDRAFCQLASLVGGGGGCGSPAAQPKYIPTKCVTSRDDHTYGGSVTVLATVQADGGYELRRVLTRNPDGTITEGYEVRTKGKLGANYTLKGGGSAEVNTGATTKGAGAGVKINVGGDAAWGHSLKFDTLEQAQAFIDKYGDNLGEFGGLPEGAPTPESTYFDLSGQVKASGELGPLDANGSGAVTLGAEQFKNGDTKVKVALTAKAAGDLGIPLPEQVLALQAAGDASLVTTADLTFDSTGQLVKVAGSVVGTVTGDVDIGANTDLVKDLPINGKTTVKSLDLPAFIDGAKGGTQFQVNFSTDFRRDDGSVDTSALRALSEGLQNFVTNGQGLSPDQVAVLEDQLDNHSQITLDHYNVAKEEDKYGGKISFLAINIGGEVHHVAVNSNLLGSYYYDPDKGTWQENTVCDR</sequence>
<evidence type="ECO:0000313" key="3">
    <source>
        <dbReference type="Proteomes" id="UP001499974"/>
    </source>
</evidence>
<organism evidence="2 3">
    <name type="scientific">Nocardioides conyzicola</name>
    <dbReference type="NCBI Taxonomy" id="1651781"/>
    <lineage>
        <taxon>Bacteria</taxon>
        <taxon>Bacillati</taxon>
        <taxon>Actinomycetota</taxon>
        <taxon>Actinomycetes</taxon>
        <taxon>Propionibacteriales</taxon>
        <taxon>Nocardioidaceae</taxon>
        <taxon>Nocardioides</taxon>
    </lineage>
</organism>
<gene>
    <name evidence="2" type="ORF">GCM10023349_21030</name>
</gene>
<comment type="caution">
    <text evidence="2">The sequence shown here is derived from an EMBL/GenBank/DDBJ whole genome shotgun (WGS) entry which is preliminary data.</text>
</comment>
<protein>
    <submittedName>
        <fullName evidence="2">Uncharacterized protein</fullName>
    </submittedName>
</protein>
<keyword evidence="1" id="KW-0812">Transmembrane</keyword>
<proteinExistence type="predicted"/>
<dbReference type="EMBL" id="BAABKM010000002">
    <property type="protein sequence ID" value="GAA4703414.1"/>
    <property type="molecule type" value="Genomic_DNA"/>
</dbReference>
<name>A0ABP8XBE3_9ACTN</name>
<dbReference type="Proteomes" id="UP001499974">
    <property type="component" value="Unassembled WGS sequence"/>
</dbReference>
<keyword evidence="1" id="KW-1133">Transmembrane helix</keyword>
<keyword evidence="1" id="KW-0472">Membrane</keyword>